<evidence type="ECO:0000256" key="2">
    <source>
        <dbReference type="ARBA" id="ARBA00009539"/>
    </source>
</evidence>
<dbReference type="PRINTS" id="PR00070">
    <property type="entry name" value="DHFR"/>
</dbReference>
<evidence type="ECO:0000256" key="4">
    <source>
        <dbReference type="ARBA" id="ARBA00022563"/>
    </source>
</evidence>
<feature type="domain" description="DHFR" evidence="7">
    <location>
        <begin position="1"/>
        <end position="161"/>
    </location>
</feature>
<keyword evidence="4" id="KW-0554">One-carbon metabolism</keyword>
<dbReference type="InterPro" id="IPR001796">
    <property type="entry name" value="DHFR_dom"/>
</dbReference>
<evidence type="ECO:0000256" key="1">
    <source>
        <dbReference type="ARBA" id="ARBA00004903"/>
    </source>
</evidence>
<keyword evidence="6" id="KW-0560">Oxidoreductase</keyword>
<gene>
    <name evidence="8" type="ORF">MOO47_00480</name>
</gene>
<dbReference type="EMBL" id="CP093365">
    <property type="protein sequence ID" value="UQS83713.1"/>
    <property type="molecule type" value="Genomic_DNA"/>
</dbReference>
<dbReference type="PANTHER" id="PTHR48069">
    <property type="entry name" value="DIHYDROFOLATE REDUCTASE"/>
    <property type="match status" value="1"/>
</dbReference>
<dbReference type="InterPro" id="IPR024072">
    <property type="entry name" value="DHFR-like_dom_sf"/>
</dbReference>
<dbReference type="SUPFAM" id="SSF53597">
    <property type="entry name" value="Dihydrofolate reductase-like"/>
    <property type="match status" value="1"/>
</dbReference>
<evidence type="ECO:0000256" key="6">
    <source>
        <dbReference type="ARBA" id="ARBA00023002"/>
    </source>
</evidence>
<dbReference type="PANTHER" id="PTHR48069:SF3">
    <property type="entry name" value="DIHYDROFOLATE REDUCTASE"/>
    <property type="match status" value="1"/>
</dbReference>
<keyword evidence="9" id="KW-1185">Reference proteome</keyword>
<evidence type="ECO:0000256" key="5">
    <source>
        <dbReference type="ARBA" id="ARBA00022857"/>
    </source>
</evidence>
<dbReference type="InterPro" id="IPR012259">
    <property type="entry name" value="DHFR"/>
</dbReference>
<evidence type="ECO:0000313" key="8">
    <source>
        <dbReference type="EMBL" id="UQS83713.1"/>
    </source>
</evidence>
<evidence type="ECO:0000313" key="9">
    <source>
        <dbReference type="Proteomes" id="UP000831947"/>
    </source>
</evidence>
<dbReference type="EC" id="1.5.1.3" evidence="3"/>
<dbReference type="CDD" id="cd00209">
    <property type="entry name" value="DHFR"/>
    <property type="match status" value="1"/>
</dbReference>
<protein>
    <recommendedName>
        <fullName evidence="3">dihydrofolate reductase</fullName>
        <ecNumber evidence="3">1.5.1.3</ecNumber>
    </recommendedName>
</protein>
<dbReference type="RefSeq" id="WP_249512898.1">
    <property type="nucleotide sequence ID" value="NZ_CP093365.1"/>
</dbReference>
<evidence type="ECO:0000259" key="7">
    <source>
        <dbReference type="PROSITE" id="PS51330"/>
    </source>
</evidence>
<dbReference type="Proteomes" id="UP000831947">
    <property type="component" value="Chromosome"/>
</dbReference>
<proteinExistence type="inferred from homology"/>
<dbReference type="Pfam" id="PF00186">
    <property type="entry name" value="DHFR_1"/>
    <property type="match status" value="1"/>
</dbReference>
<sequence>MLAFIWAEDQNHLIGQNGHLPWHLPSDLHYLKKTTLNTTIVMGYRTFRSFPNGALPQRKNIVLTHQTEKLQGQNVLVAQNKAEIERLIANDQQVFIFGGRSLFEMFLPEVGYLYVTKIAHTFVGDTWMIPIDYQQFTLIDQKKGIVDDNNTFKHEFLVYRRLTNTNTRKETLKLFQS</sequence>
<keyword evidence="5" id="KW-0521">NADP</keyword>
<reference evidence="8 9" key="1">
    <citation type="journal article" date="2022" name="Int. J. Syst. Evol. Microbiol.">
        <title>Apilactobacillus apisilvae sp. nov., Nicolia spurrieriana gen. nov. sp. nov., Bombilactobacillus folatiphilus sp. nov. and Bombilactobacillus thymidiniphilus sp. nov., four new lactic acid bacterial isolates from stingless bees Tetragonula carbonaria and Austroplebeia australis.</title>
        <authorList>
            <person name="Oliphant S.A."/>
            <person name="Watson-Haigh N.S."/>
            <person name="Sumby K.M."/>
            <person name="Gardner J."/>
            <person name="Groom S."/>
            <person name="Jiranek V."/>
        </authorList>
    </citation>
    <scope>NUCLEOTIDE SEQUENCE [LARGE SCALE GENOMIC DNA]</scope>
    <source>
        <strain evidence="8 9">SG4_A1</strain>
    </source>
</reference>
<name>A0ABY4PD58_9LACO</name>
<accession>A0ABY4PD58</accession>
<evidence type="ECO:0000256" key="3">
    <source>
        <dbReference type="ARBA" id="ARBA00012856"/>
    </source>
</evidence>
<dbReference type="PROSITE" id="PS51330">
    <property type="entry name" value="DHFR_2"/>
    <property type="match status" value="1"/>
</dbReference>
<dbReference type="Gene3D" id="3.40.430.10">
    <property type="entry name" value="Dihydrofolate Reductase, subunit A"/>
    <property type="match status" value="1"/>
</dbReference>
<comment type="pathway">
    <text evidence="1">Cofactor biosynthesis; tetrahydrofolate biosynthesis; 5,6,7,8-tetrahydrofolate from 7,8-dihydrofolate: step 1/1.</text>
</comment>
<organism evidence="8 9">
    <name type="scientific">Bombilactobacillus thymidiniphilus</name>
    <dbReference type="NCBI Taxonomy" id="2923363"/>
    <lineage>
        <taxon>Bacteria</taxon>
        <taxon>Bacillati</taxon>
        <taxon>Bacillota</taxon>
        <taxon>Bacilli</taxon>
        <taxon>Lactobacillales</taxon>
        <taxon>Lactobacillaceae</taxon>
        <taxon>Bombilactobacillus</taxon>
    </lineage>
</organism>
<comment type="similarity">
    <text evidence="2">Belongs to the dihydrofolate reductase family.</text>
</comment>